<dbReference type="EMBL" id="PUGF01000032">
    <property type="protein sequence ID" value="PRC90962.1"/>
    <property type="molecule type" value="Genomic_DNA"/>
</dbReference>
<dbReference type="AlphaFoldDB" id="A0A2S9GTB3"/>
<keyword evidence="5 7" id="KW-1133">Transmembrane helix</keyword>
<keyword evidence="6 7" id="KW-0472">Membrane</keyword>
<feature type="transmembrane region" description="Helical" evidence="7">
    <location>
        <begin position="289"/>
        <end position="309"/>
    </location>
</feature>
<dbReference type="Pfam" id="PF01522">
    <property type="entry name" value="Polysacc_deac_1"/>
    <property type="match status" value="2"/>
</dbReference>
<feature type="transmembrane region" description="Helical" evidence="7">
    <location>
        <begin position="442"/>
        <end position="462"/>
    </location>
</feature>
<evidence type="ECO:0000256" key="6">
    <source>
        <dbReference type="ARBA" id="ARBA00023136"/>
    </source>
</evidence>
<dbReference type="Pfam" id="PF13440">
    <property type="entry name" value="Polysacc_synt_3"/>
    <property type="match status" value="1"/>
</dbReference>
<protein>
    <submittedName>
        <fullName evidence="9">Polysaccharide biosynthesis protein</fullName>
    </submittedName>
</protein>
<dbReference type="InterPro" id="IPR002509">
    <property type="entry name" value="NODB_dom"/>
</dbReference>
<keyword evidence="3" id="KW-1003">Cell membrane</keyword>
<evidence type="ECO:0000256" key="1">
    <source>
        <dbReference type="ARBA" id="ARBA00004651"/>
    </source>
</evidence>
<name>A0A2S9GTB3_9BURK</name>
<dbReference type="CDD" id="cd13127">
    <property type="entry name" value="MATE_tuaB_like"/>
    <property type="match status" value="1"/>
</dbReference>
<feature type="transmembrane region" description="Helical" evidence="7">
    <location>
        <begin position="113"/>
        <end position="132"/>
    </location>
</feature>
<accession>A0A2S9GTB3</accession>
<proteinExistence type="inferred from homology"/>
<dbReference type="PROSITE" id="PS51677">
    <property type="entry name" value="NODB"/>
    <property type="match status" value="1"/>
</dbReference>
<feature type="transmembrane region" description="Helical" evidence="7">
    <location>
        <begin position="41"/>
        <end position="66"/>
    </location>
</feature>
<feature type="transmembrane region" description="Helical" evidence="7">
    <location>
        <begin position="144"/>
        <end position="162"/>
    </location>
</feature>
<comment type="similarity">
    <text evidence="2">Belongs to the polysaccharide synthase family.</text>
</comment>
<dbReference type="CDD" id="cd10918">
    <property type="entry name" value="CE4_NodB_like_5s_6s"/>
    <property type="match status" value="1"/>
</dbReference>
<evidence type="ECO:0000313" key="10">
    <source>
        <dbReference type="Proteomes" id="UP000237839"/>
    </source>
</evidence>
<dbReference type="GO" id="GO:0005886">
    <property type="term" value="C:plasma membrane"/>
    <property type="evidence" value="ECO:0007669"/>
    <property type="project" value="UniProtKB-SubCell"/>
</dbReference>
<dbReference type="InterPro" id="IPR050833">
    <property type="entry name" value="Poly_Biosynth_Transport"/>
</dbReference>
<dbReference type="Gene3D" id="3.20.20.370">
    <property type="entry name" value="Glycoside hydrolase/deacetylase"/>
    <property type="match status" value="1"/>
</dbReference>
<feature type="domain" description="NodB homology" evidence="8">
    <location>
        <begin position="584"/>
        <end position="843"/>
    </location>
</feature>
<dbReference type="GO" id="GO:0016810">
    <property type="term" value="F:hydrolase activity, acting on carbon-nitrogen (but not peptide) bonds"/>
    <property type="evidence" value="ECO:0007669"/>
    <property type="project" value="InterPro"/>
</dbReference>
<feature type="transmembrane region" description="Helical" evidence="7">
    <location>
        <begin position="365"/>
        <end position="394"/>
    </location>
</feature>
<evidence type="ECO:0000259" key="8">
    <source>
        <dbReference type="PROSITE" id="PS51677"/>
    </source>
</evidence>
<dbReference type="InterPro" id="IPR011330">
    <property type="entry name" value="Glyco_hydro/deAcase_b/a-brl"/>
</dbReference>
<evidence type="ECO:0000256" key="2">
    <source>
        <dbReference type="ARBA" id="ARBA00007430"/>
    </source>
</evidence>
<dbReference type="PANTHER" id="PTHR30250:SF10">
    <property type="entry name" value="LIPOPOLYSACCHARIDE BIOSYNTHESIS PROTEIN WZXC"/>
    <property type="match status" value="1"/>
</dbReference>
<evidence type="ECO:0000256" key="7">
    <source>
        <dbReference type="SAM" id="Phobius"/>
    </source>
</evidence>
<dbReference type="GO" id="GO:0005975">
    <property type="term" value="P:carbohydrate metabolic process"/>
    <property type="evidence" value="ECO:0007669"/>
    <property type="project" value="InterPro"/>
</dbReference>
<organism evidence="9 10">
    <name type="scientific">Solimicrobium silvestre</name>
    <dbReference type="NCBI Taxonomy" id="2099400"/>
    <lineage>
        <taxon>Bacteria</taxon>
        <taxon>Pseudomonadati</taxon>
        <taxon>Pseudomonadota</taxon>
        <taxon>Betaproteobacteria</taxon>
        <taxon>Burkholderiales</taxon>
        <taxon>Oxalobacteraceae</taxon>
        <taxon>Solimicrobium</taxon>
    </lineage>
</organism>
<feature type="transmembrane region" description="Helical" evidence="7">
    <location>
        <begin position="415"/>
        <end position="436"/>
    </location>
</feature>
<keyword evidence="10" id="KW-1185">Reference proteome</keyword>
<evidence type="ECO:0000256" key="5">
    <source>
        <dbReference type="ARBA" id="ARBA00022989"/>
    </source>
</evidence>
<evidence type="ECO:0000256" key="3">
    <source>
        <dbReference type="ARBA" id="ARBA00022475"/>
    </source>
</evidence>
<feature type="transmembrane region" description="Helical" evidence="7">
    <location>
        <begin position="321"/>
        <end position="345"/>
    </location>
</feature>
<dbReference type="OrthoDB" id="5486360at2"/>
<comment type="caution">
    <text evidence="9">The sequence shown here is derived from an EMBL/GenBank/DDBJ whole genome shotgun (WGS) entry which is preliminary data.</text>
</comment>
<dbReference type="SUPFAM" id="SSF88713">
    <property type="entry name" value="Glycoside hydrolase/deacetylase"/>
    <property type="match status" value="1"/>
</dbReference>
<feature type="transmembrane region" description="Helical" evidence="7">
    <location>
        <begin position="168"/>
        <end position="188"/>
    </location>
</feature>
<comment type="subcellular location">
    <subcellularLocation>
        <location evidence="1">Cell membrane</location>
        <topology evidence="1">Multi-pass membrane protein</topology>
    </subcellularLocation>
</comment>
<dbReference type="PANTHER" id="PTHR30250">
    <property type="entry name" value="PST FAMILY PREDICTED COLANIC ACID TRANSPORTER"/>
    <property type="match status" value="1"/>
</dbReference>
<dbReference type="Proteomes" id="UP000237839">
    <property type="component" value="Unassembled WGS sequence"/>
</dbReference>
<evidence type="ECO:0000313" key="9">
    <source>
        <dbReference type="EMBL" id="PRC90962.1"/>
    </source>
</evidence>
<feature type="transmembrane region" description="Helical" evidence="7">
    <location>
        <begin position="12"/>
        <end position="35"/>
    </location>
</feature>
<sequence length="843" mass="93194">MTMNSTRKSIGINFVTQYLELTIQFAGVLILARILTPADTGLYSVAAFLMTLLHVFRDFGVVNYIIQEAELTKEKIRSAYGVAIILALLVAGAMYACSTLVAGFYKNPAIKDILEVMALSFAVSPFGSLLFGIYRREMQFKRIFFIKIASAICHVAVATILATRGFGALSLAWANFAGILSFGIASNIGRPKDIPWLPQFTNIGKVLSFGSISSLGNAANAIGTNSPDLVIAKVIDMASVGYFSRGNGLVQLFAKLIASALTPLILPYFSQIKRSGTDLREPYLLSVNYLTTLAWPFFSVMALLALPMVRVLYGPQWDASVPIVQMLCIAGAISSLSIFAGHVMIANGQVQHATFAQLLSQPLRVIAVIYASSFGLFGISIAIIAAELLTLMIVSRYLRMTIRINFIELLHACRHSGLITIFSAAGPLLIYLFWPAASGSSWQPLVLGAVTATVGWLLGVILTKHPFFAQITEFLTSIQPPSPSSFKGQQNVTKQFKTAVKILSYKLGILSIYHRFRNKERLTVAMFHRVLPHHDQRRPGADPEWTMDTATFKKCLQFFQRHYHVISMDELAAALHDQKKLPPRSLLITFDDGWADTAEYAQPILDELGMASVVFVAGSVINQAAPFWQEAVYRLLATHPDGITQLNAALIQSSIDVVLVGKERSSEAEIRSVIQQLDTHNPNNLRHLATILQDRANAPAAMLSLIQLHKLAKARHYIGSHGMTHQPLTKVASAESEVKLAQETLSKHLNGLYIESMSFPHGAYDNSVLQVCREAHYRYLFSSDPILNIVNQQSPDNLVFGRIHISERSITDTLNKFHPFMLAYWLFLRPVRLGYVARSNYAE</sequence>
<gene>
    <name evidence="9" type="ORF">S2091_4363</name>
</gene>
<evidence type="ECO:0000256" key="4">
    <source>
        <dbReference type="ARBA" id="ARBA00022692"/>
    </source>
</evidence>
<keyword evidence="4 7" id="KW-0812">Transmembrane</keyword>
<reference evidence="9 10" key="1">
    <citation type="submission" date="2018-02" db="EMBL/GenBank/DDBJ databases">
        <title>Solimicrobium silvestre gen. nov., sp. nov., isolated from alpine forest soil.</title>
        <authorList>
            <person name="Margesin R."/>
            <person name="Albuquerque L."/>
            <person name="Zhang D.-C."/>
            <person name="Froufe H.J.C."/>
            <person name="Severino R."/>
            <person name="Roxo I."/>
            <person name="Egas C."/>
            <person name="Da Costa M.S."/>
        </authorList>
    </citation>
    <scope>NUCLEOTIDE SEQUENCE [LARGE SCALE GENOMIC DNA]</scope>
    <source>
        <strain evidence="9 10">S20-91</strain>
    </source>
</reference>
<feature type="transmembrane region" description="Helical" evidence="7">
    <location>
        <begin position="78"/>
        <end position="101"/>
    </location>
</feature>